<evidence type="ECO:0000256" key="1">
    <source>
        <dbReference type="SAM" id="SignalP"/>
    </source>
</evidence>
<feature type="chain" id="PRO_5030002214" evidence="1">
    <location>
        <begin position="25"/>
        <end position="166"/>
    </location>
</feature>
<feature type="signal peptide" evidence="1">
    <location>
        <begin position="1"/>
        <end position="24"/>
    </location>
</feature>
<dbReference type="AlphaFoldDB" id="A0A061RY98"/>
<keyword evidence="1" id="KW-0732">Signal</keyword>
<organism evidence="2">
    <name type="scientific">Tetraselmis sp. GSL018</name>
    <dbReference type="NCBI Taxonomy" id="582737"/>
    <lineage>
        <taxon>Eukaryota</taxon>
        <taxon>Viridiplantae</taxon>
        <taxon>Chlorophyta</taxon>
        <taxon>core chlorophytes</taxon>
        <taxon>Chlorodendrophyceae</taxon>
        <taxon>Chlorodendrales</taxon>
        <taxon>Chlorodendraceae</taxon>
        <taxon>Tetraselmis</taxon>
    </lineage>
</organism>
<proteinExistence type="predicted"/>
<name>A0A061RY98_9CHLO</name>
<sequence>MATVVAALFVAAVLVAAPLPAAAASRVQQGSPIAGDGGTGGIQESRGFFYDKLWPMGSKGHKTTKGPTGIPCLKGQKIGVCVSAALSKEEAWSECYDYCNGLVALGAKETEVMSDLFQSGSGGENNGGEHNSLAANMMDGMEDPMGQCGDTEDDPRCCQCKVAPHM</sequence>
<protein>
    <submittedName>
        <fullName evidence="2">Uncharacterized protein</fullName>
    </submittedName>
</protein>
<evidence type="ECO:0000313" key="2">
    <source>
        <dbReference type="EMBL" id="JAC75729.1"/>
    </source>
</evidence>
<reference evidence="2" key="1">
    <citation type="submission" date="2014-05" db="EMBL/GenBank/DDBJ databases">
        <title>The transcriptome of the halophilic microalga Tetraselmis sp. GSL018 isolated from the Great Salt Lake, Utah.</title>
        <authorList>
            <person name="Jinkerson R.E."/>
            <person name="D'Adamo S."/>
            <person name="Posewitz M.C."/>
        </authorList>
    </citation>
    <scope>NUCLEOTIDE SEQUENCE</scope>
    <source>
        <strain evidence="2">GSL018</strain>
    </source>
</reference>
<accession>A0A061RY98</accession>
<gene>
    <name evidence="2" type="ORF">TSPGSL018_22231</name>
</gene>
<dbReference type="EMBL" id="GBEZ01009893">
    <property type="protein sequence ID" value="JAC75729.1"/>
    <property type="molecule type" value="Transcribed_RNA"/>
</dbReference>